<feature type="signal peptide" evidence="1">
    <location>
        <begin position="1"/>
        <end position="22"/>
    </location>
</feature>
<dbReference type="AlphaFoldDB" id="A0A4Q2UR52"/>
<feature type="chain" id="PRO_5020371590" description="Capsule assembly Wzi family protein" evidence="1">
    <location>
        <begin position="23"/>
        <end position="499"/>
    </location>
</feature>
<dbReference type="RefSeq" id="WP_129600346.1">
    <property type="nucleotide sequence ID" value="NZ_SBLB01000001.1"/>
</dbReference>
<gene>
    <name evidence="2" type="ORF">EQG79_04885</name>
</gene>
<comment type="caution">
    <text evidence="2">The sequence shown here is derived from an EMBL/GenBank/DDBJ whole genome shotgun (WGS) entry which is preliminary data.</text>
</comment>
<dbReference type="Gene3D" id="2.40.160.130">
    <property type="entry name" value="Capsule assembly protein Wzi"/>
    <property type="match status" value="1"/>
</dbReference>
<organism evidence="2 3">
    <name type="scientific">Spirosoma sordidisoli</name>
    <dbReference type="NCBI Taxonomy" id="2502893"/>
    <lineage>
        <taxon>Bacteria</taxon>
        <taxon>Pseudomonadati</taxon>
        <taxon>Bacteroidota</taxon>
        <taxon>Cytophagia</taxon>
        <taxon>Cytophagales</taxon>
        <taxon>Cytophagaceae</taxon>
        <taxon>Spirosoma</taxon>
    </lineage>
</organism>
<dbReference type="InterPro" id="IPR038636">
    <property type="entry name" value="Wzi_sf"/>
</dbReference>
<evidence type="ECO:0000313" key="2">
    <source>
        <dbReference type="EMBL" id="RYC71482.1"/>
    </source>
</evidence>
<dbReference type="EMBL" id="SBLB01000001">
    <property type="protein sequence ID" value="RYC71482.1"/>
    <property type="molecule type" value="Genomic_DNA"/>
</dbReference>
<name>A0A4Q2UR52_9BACT</name>
<proteinExistence type="predicted"/>
<accession>A0A4Q2UR52</accession>
<evidence type="ECO:0000256" key="1">
    <source>
        <dbReference type="SAM" id="SignalP"/>
    </source>
</evidence>
<dbReference type="InterPro" id="IPR026950">
    <property type="entry name" value="Caps_assemb_Wzi"/>
</dbReference>
<keyword evidence="3" id="KW-1185">Reference proteome</keyword>
<dbReference type="Proteomes" id="UP000290407">
    <property type="component" value="Unassembled WGS sequence"/>
</dbReference>
<evidence type="ECO:0000313" key="3">
    <source>
        <dbReference type="Proteomes" id="UP000290407"/>
    </source>
</evidence>
<evidence type="ECO:0008006" key="4">
    <source>
        <dbReference type="Google" id="ProtNLM"/>
    </source>
</evidence>
<dbReference type="Pfam" id="PF14052">
    <property type="entry name" value="Caps_assemb_Wzi"/>
    <property type="match status" value="1"/>
</dbReference>
<sequence>MITGLRVLKLLISVAAVNQVWAQTTDSLAVASRHSATYGVEVAGLAASATRTPFWLRANQFGIVPVSSPAGLAIVQTTGRYGLSAAHPNRQLSYGVEVVGNAAPQSRVLIPQAYVSLDMGRFSLWGGRKKEIIGLGDSTLTSGFYAWSGNALPITKVQIGTRGFAPLGFTRGLVSINAFFAHGWFANTDSIQGSFLHQKAVYVRIGRPNSRLRFTGGVLHNAQWGGRSATLPKTLAINGQLPSSFQDYLYVLTAREGGESDSPNLTDFDRLNRVGNHLGSIDFALETTVARWQLMGYYQHPFEDKSGVVFVNMPDGLYGLRLKRQPGTGFGVDNLLIEYLTTLSQSGSITGTVRYDGKDDYFNNYQYRDGWVQDRNVIGTPFFAQLRDVRTDVPFSVNYNVLAIASNRVELIHLGLAGSAGERTRWQLKLSASQHYGAPRRVFSRAVPQFSGLASVSWPLNWLGGSELRTAVALDQGELYTNSLGGWISLRKTWTTSRP</sequence>
<protein>
    <recommendedName>
        <fullName evidence="4">Capsule assembly Wzi family protein</fullName>
    </recommendedName>
</protein>
<keyword evidence="1" id="KW-0732">Signal</keyword>
<reference evidence="2 3" key="1">
    <citation type="submission" date="2019-01" db="EMBL/GenBank/DDBJ databases">
        <title>Spirosoma flava sp. nov., a propanil-degrading bacterium isolated from herbicide-contaminated soil.</title>
        <authorList>
            <person name="Zhang L."/>
            <person name="Jiang J.-D."/>
        </authorList>
    </citation>
    <scope>NUCLEOTIDE SEQUENCE [LARGE SCALE GENOMIC DNA]</scope>
    <source>
        <strain evidence="2 3">TY50</strain>
    </source>
</reference>